<dbReference type="PANTHER" id="PTHR11203">
    <property type="entry name" value="CLEAVAGE AND POLYADENYLATION SPECIFICITY FACTOR FAMILY MEMBER"/>
    <property type="match status" value="1"/>
</dbReference>
<dbReference type="CDD" id="cd16295">
    <property type="entry name" value="TTHA0252-CPSF-like_MBL-fold"/>
    <property type="match status" value="1"/>
</dbReference>
<dbReference type="SMART" id="SM00849">
    <property type="entry name" value="Lactamase_B"/>
    <property type="match status" value="1"/>
</dbReference>
<dbReference type="Gene3D" id="3.40.50.10890">
    <property type="match status" value="1"/>
</dbReference>
<dbReference type="InterPro" id="IPR036866">
    <property type="entry name" value="RibonucZ/Hydroxyglut_hydro"/>
</dbReference>
<feature type="domain" description="Metallo-beta-lactamase" evidence="2">
    <location>
        <begin position="13"/>
        <end position="212"/>
    </location>
</feature>
<dbReference type="Pfam" id="PF07521">
    <property type="entry name" value="RMMBL"/>
    <property type="match status" value="1"/>
</dbReference>
<keyword evidence="1" id="KW-0378">Hydrolase</keyword>
<evidence type="ECO:0000256" key="1">
    <source>
        <dbReference type="ARBA" id="ARBA00022801"/>
    </source>
</evidence>
<evidence type="ECO:0000313" key="4">
    <source>
        <dbReference type="EMBL" id="NHZ82112.1"/>
    </source>
</evidence>
<dbReference type="Proteomes" id="UP000621455">
    <property type="component" value="Unassembled WGS sequence"/>
</dbReference>
<dbReference type="RefSeq" id="WP_167089816.1">
    <property type="nucleotide sequence ID" value="NZ_WHJG01000028.1"/>
</dbReference>
<name>A0ABX0N9K9_9BURK</name>
<proteinExistence type="predicted"/>
<gene>
    <name evidence="4" type="ORF">F2P44_22940</name>
</gene>
<evidence type="ECO:0000313" key="5">
    <source>
        <dbReference type="Proteomes" id="UP000621455"/>
    </source>
</evidence>
<dbReference type="SMART" id="SM01027">
    <property type="entry name" value="Beta-Casp"/>
    <property type="match status" value="1"/>
</dbReference>
<dbReference type="InterPro" id="IPR050698">
    <property type="entry name" value="MBL"/>
</dbReference>
<dbReference type="InterPro" id="IPR022712">
    <property type="entry name" value="Beta_Casp"/>
</dbReference>
<protein>
    <submittedName>
        <fullName evidence="4">MBL fold metallo-hydrolase</fullName>
    </submittedName>
</protein>
<evidence type="ECO:0000259" key="3">
    <source>
        <dbReference type="SMART" id="SM01027"/>
    </source>
</evidence>
<dbReference type="Pfam" id="PF00753">
    <property type="entry name" value="Lactamase_B"/>
    <property type="match status" value="1"/>
</dbReference>
<reference evidence="4 5" key="1">
    <citation type="submission" date="2019-10" db="EMBL/GenBank/DDBJ databases">
        <title>Taxonomy of Antarctic Massilia spp.: description of Massilia rubra sp. nov., Massilia aquatica sp. nov., Massilia mucilaginosa sp. nov., Massilia frigida sp. nov. isolated from streams, lakes and regoliths.</title>
        <authorList>
            <person name="Holochova P."/>
            <person name="Sedlacek I."/>
            <person name="Kralova S."/>
            <person name="Maslanova I."/>
            <person name="Busse H.-J."/>
            <person name="Stankova E."/>
            <person name="Vrbovska V."/>
            <person name="Kovarovic V."/>
            <person name="Bartak M."/>
            <person name="Svec P."/>
            <person name="Pantucek R."/>
        </authorList>
    </citation>
    <scope>NUCLEOTIDE SEQUENCE [LARGE SCALE GENOMIC DNA]</scope>
    <source>
        <strain evidence="4 5">CCM 8695</strain>
    </source>
</reference>
<dbReference type="InterPro" id="IPR011108">
    <property type="entry name" value="RMMBL"/>
</dbReference>
<dbReference type="EMBL" id="WHJG01000028">
    <property type="protein sequence ID" value="NHZ82112.1"/>
    <property type="molecule type" value="Genomic_DNA"/>
</dbReference>
<keyword evidence="5" id="KW-1185">Reference proteome</keyword>
<feature type="domain" description="Beta-Casp" evidence="3">
    <location>
        <begin position="247"/>
        <end position="367"/>
    </location>
</feature>
<evidence type="ECO:0000259" key="2">
    <source>
        <dbReference type="SMART" id="SM00849"/>
    </source>
</evidence>
<dbReference type="PANTHER" id="PTHR11203:SF37">
    <property type="entry name" value="INTEGRATOR COMPLEX SUBUNIT 11"/>
    <property type="match status" value="1"/>
</dbReference>
<sequence>MKLKFLGATGSVTGSKYLLSSGGHDILVDCGLFQGHKELRLRNRHPFPVDPAGIDAVVLTHAHLDHSGYLPLLVKNGFTGKIFCSPATFDLCKILLPDSGHLQEEEANYANRHGFSRHAPALPLYSEADAVRALRQFVPVPFDMPFAIAGELQGQLALAGHILGAAIVTVRCAGKTIVFSGDLGRPNDPLMVAPAAIAEADYLVVEATYGDKRHDPADPLLLLGQTIRDSAARGGVTIIPAFAVGRAQSLLYDLHRLKEQGAIPAHLPVYLNSPMAADATALYQKHLHSHRLSHEQCFAMRHAATIVNSVEESIALNERQVPMVIVAASGMATGGRVLHHLKAFAPDPRNTILFAGFQAGGTRGALMLAGCASIKIHGQQVPLRARVAQIANLSAHADGDELIGWMSHIRHAPQRTFITHGESAAAEALRRRIGEELGWPCEVPGYLDDVTLA</sequence>
<dbReference type="Pfam" id="PF10996">
    <property type="entry name" value="Beta-Casp"/>
    <property type="match status" value="1"/>
</dbReference>
<organism evidence="4 5">
    <name type="scientific">Massilia frigida</name>
    <dbReference type="NCBI Taxonomy" id="2609281"/>
    <lineage>
        <taxon>Bacteria</taxon>
        <taxon>Pseudomonadati</taxon>
        <taxon>Pseudomonadota</taxon>
        <taxon>Betaproteobacteria</taxon>
        <taxon>Burkholderiales</taxon>
        <taxon>Oxalobacteraceae</taxon>
        <taxon>Telluria group</taxon>
        <taxon>Massilia</taxon>
    </lineage>
</organism>
<accession>A0ABX0N9K9</accession>
<comment type="caution">
    <text evidence="4">The sequence shown here is derived from an EMBL/GenBank/DDBJ whole genome shotgun (WGS) entry which is preliminary data.</text>
</comment>
<dbReference type="SUPFAM" id="SSF56281">
    <property type="entry name" value="Metallo-hydrolase/oxidoreductase"/>
    <property type="match status" value="1"/>
</dbReference>
<dbReference type="Gene3D" id="3.60.15.10">
    <property type="entry name" value="Ribonuclease Z/Hydroxyacylglutathione hydrolase-like"/>
    <property type="match status" value="1"/>
</dbReference>
<dbReference type="InterPro" id="IPR001279">
    <property type="entry name" value="Metallo-B-lactamas"/>
</dbReference>